<evidence type="ECO:0000256" key="2">
    <source>
        <dbReference type="ARBA" id="ARBA00004776"/>
    </source>
</evidence>
<organism evidence="13 14">
    <name type="scientific">Xaviernesmea oryzae</name>
    <dbReference type="NCBI Taxonomy" id="464029"/>
    <lineage>
        <taxon>Bacteria</taxon>
        <taxon>Pseudomonadati</taxon>
        <taxon>Pseudomonadota</taxon>
        <taxon>Alphaproteobacteria</taxon>
        <taxon>Hyphomicrobiales</taxon>
        <taxon>Rhizobiaceae</taxon>
        <taxon>Rhizobium/Agrobacterium group</taxon>
        <taxon>Xaviernesmea</taxon>
    </lineage>
</organism>
<dbReference type="Pfam" id="PF05951">
    <property type="entry name" value="Peptidase_M15_2"/>
    <property type="match status" value="1"/>
</dbReference>
<dbReference type="GO" id="GO:0071555">
    <property type="term" value="P:cell wall organization"/>
    <property type="evidence" value="ECO:0007669"/>
    <property type="project" value="UniProtKB-KW"/>
</dbReference>
<dbReference type="EMBL" id="MKIP01000034">
    <property type="protein sequence ID" value="OLP61066.1"/>
    <property type="molecule type" value="Genomic_DNA"/>
</dbReference>
<keyword evidence="6" id="KW-0378">Hydrolase</keyword>
<evidence type="ECO:0000256" key="7">
    <source>
        <dbReference type="ARBA" id="ARBA00022833"/>
    </source>
</evidence>
<dbReference type="AlphaFoldDB" id="A0A1Q9AZE1"/>
<keyword evidence="5" id="KW-0732">Signal</keyword>
<keyword evidence="3" id="KW-0645">Protease</keyword>
<gene>
    <name evidence="13" type="ORF">BJF93_03165</name>
</gene>
<evidence type="ECO:0000256" key="9">
    <source>
        <dbReference type="ARBA" id="ARBA00023316"/>
    </source>
</evidence>
<dbReference type="InterPro" id="IPR010275">
    <property type="entry name" value="MepK"/>
</dbReference>
<feature type="region of interest" description="Disordered" evidence="12">
    <location>
        <begin position="285"/>
        <end position="318"/>
    </location>
</feature>
<feature type="compositionally biased region" description="Low complexity" evidence="12">
    <location>
        <begin position="303"/>
        <end position="318"/>
    </location>
</feature>
<feature type="compositionally biased region" description="Basic and acidic residues" evidence="12">
    <location>
        <begin position="568"/>
        <end position="581"/>
    </location>
</feature>
<dbReference type="InterPro" id="IPR009045">
    <property type="entry name" value="Zn_M74/Hedgehog-like"/>
</dbReference>
<accession>A0A1Q9AZE1</accession>
<dbReference type="PANTHER" id="PTHR37425:SF1">
    <property type="entry name" value="OUTER MEMBRANE PROTEIN"/>
    <property type="match status" value="1"/>
</dbReference>
<comment type="caution">
    <text evidence="13">The sequence shown here is derived from an EMBL/GenBank/DDBJ whole genome shotgun (WGS) entry which is preliminary data.</text>
</comment>
<evidence type="ECO:0000256" key="5">
    <source>
        <dbReference type="ARBA" id="ARBA00022729"/>
    </source>
</evidence>
<evidence type="ECO:0000313" key="14">
    <source>
        <dbReference type="Proteomes" id="UP000186364"/>
    </source>
</evidence>
<dbReference type="Proteomes" id="UP000186364">
    <property type="component" value="Unassembled WGS sequence"/>
</dbReference>
<keyword evidence="9" id="KW-0961">Cell wall biogenesis/degradation</keyword>
<keyword evidence="7" id="KW-0862">Zinc</keyword>
<evidence type="ECO:0000256" key="11">
    <source>
        <dbReference type="ARBA" id="ARBA00093666"/>
    </source>
</evidence>
<evidence type="ECO:0000256" key="3">
    <source>
        <dbReference type="ARBA" id="ARBA00022670"/>
    </source>
</evidence>
<evidence type="ECO:0000256" key="4">
    <source>
        <dbReference type="ARBA" id="ARBA00022723"/>
    </source>
</evidence>
<evidence type="ECO:0000256" key="6">
    <source>
        <dbReference type="ARBA" id="ARBA00022801"/>
    </source>
</evidence>
<keyword evidence="14" id="KW-1185">Reference proteome</keyword>
<dbReference type="Gene3D" id="3.30.1380.10">
    <property type="match status" value="1"/>
</dbReference>
<evidence type="ECO:0000313" key="13">
    <source>
        <dbReference type="EMBL" id="OLP61066.1"/>
    </source>
</evidence>
<name>A0A1Q9AZE1_9HYPH</name>
<evidence type="ECO:0000256" key="8">
    <source>
        <dbReference type="ARBA" id="ARBA00023049"/>
    </source>
</evidence>
<dbReference type="GO" id="GO:0006508">
    <property type="term" value="P:proteolysis"/>
    <property type="evidence" value="ECO:0007669"/>
    <property type="project" value="UniProtKB-KW"/>
</dbReference>
<dbReference type="SUPFAM" id="SSF55166">
    <property type="entry name" value="Hedgehog/DD-peptidase"/>
    <property type="match status" value="1"/>
</dbReference>
<feature type="region of interest" description="Disordered" evidence="12">
    <location>
        <begin position="511"/>
        <end position="532"/>
    </location>
</feature>
<dbReference type="GO" id="GO:0046872">
    <property type="term" value="F:metal ion binding"/>
    <property type="evidence" value="ECO:0007669"/>
    <property type="project" value="UniProtKB-KW"/>
</dbReference>
<keyword evidence="8" id="KW-0482">Metalloprotease</keyword>
<comment type="pathway">
    <text evidence="2">Cell wall biogenesis; cell wall polysaccharide biosynthesis.</text>
</comment>
<reference evidence="13 14" key="1">
    <citation type="submission" date="2016-09" db="EMBL/GenBank/DDBJ databases">
        <title>Rhizobium sp. nov., a novel species isolated from the rice rhizosphere.</title>
        <authorList>
            <person name="Zhao J."/>
            <person name="Zhang X."/>
        </authorList>
    </citation>
    <scope>NUCLEOTIDE SEQUENCE [LARGE SCALE GENOMIC DNA]</scope>
    <source>
        <strain evidence="13 14">1.7048</strain>
    </source>
</reference>
<evidence type="ECO:0000256" key="1">
    <source>
        <dbReference type="ARBA" id="ARBA00001947"/>
    </source>
</evidence>
<feature type="region of interest" description="Disordered" evidence="12">
    <location>
        <begin position="545"/>
        <end position="581"/>
    </location>
</feature>
<comment type="similarity">
    <text evidence="10">Belongs to the peptidase M15 family.</text>
</comment>
<dbReference type="PANTHER" id="PTHR37425">
    <property type="match status" value="1"/>
</dbReference>
<sequence length="658" mass="69322">MSLGRGSGLQKFFEKPNGATVCDTCGKMVRKMPRLLAALLIAVSMATPGFTPPVEAAGQTRTLKLYFVHTGEKAQITFKRNGRYDPKGLQQVNQFLRDWRRNEPTKMDPRLLDLVWEVYQKSGSHEYIHVVSAYRSPATNGMLRSRTKGVAKKSQHMLGKAMDFYLPDVKLATLREIGMKFQVGGVGFYPTSGSPFVHMDVGGVRAWPRMSRNELVRLFPDGRTMHLPADGGPLPGYEAAVADYKRRVGADAIQVAGGGYTGTGDKDVKRRATLFAMLFGGGDEDEEPTAIASADEGGESEAPARGRAKPAAATPAAQPVLAGVETGEEPPAAAAAPAAEAPLAVAKAPVPAVRPSLAAMPGGAVETALVAPPKNAAAEALAAATPEPASQFADLSTFKKIPVPQTRVVPEAVAAIDPAVGEDAEELAFVPVPALRPAGQDALTTLAAANVAAEPERPQLTEVAAADPDAEEDAAEPVQSAIPSPRALAAHPHPAVAQAETKVAMALPSPAAARPALAQPSQQRKSASAEPAPVELAAYQPAQASRPNGLDAFAPQTEAPVKGKRPKKEQAEEHAPTSVRTEPKLTEKIIAEWALSNSRMATLSRPVKAPRFVSKSLRSSPTTVYSAGFSADPPQPVDTARFSGTAVNFLEVKKFSTN</sequence>
<protein>
    <recommendedName>
        <fullName evidence="11">Murein endopeptidase K</fullName>
    </recommendedName>
</protein>
<evidence type="ECO:0000256" key="12">
    <source>
        <dbReference type="SAM" id="MobiDB-lite"/>
    </source>
</evidence>
<comment type="cofactor">
    <cofactor evidence="1">
        <name>Zn(2+)</name>
        <dbReference type="ChEBI" id="CHEBI:29105"/>
    </cofactor>
</comment>
<evidence type="ECO:0000256" key="10">
    <source>
        <dbReference type="ARBA" id="ARBA00093448"/>
    </source>
</evidence>
<dbReference type="GO" id="GO:0008237">
    <property type="term" value="F:metallopeptidase activity"/>
    <property type="evidence" value="ECO:0007669"/>
    <property type="project" value="UniProtKB-KW"/>
</dbReference>
<feature type="compositionally biased region" description="Low complexity" evidence="12">
    <location>
        <begin position="511"/>
        <end position="524"/>
    </location>
</feature>
<dbReference type="CDD" id="cd14844">
    <property type="entry name" value="Zn-DD-carboxypeptidase_like"/>
    <property type="match status" value="1"/>
</dbReference>
<feature type="region of interest" description="Disordered" evidence="12">
    <location>
        <begin position="453"/>
        <end position="479"/>
    </location>
</feature>
<keyword evidence="4" id="KW-0479">Metal-binding</keyword>
<proteinExistence type="inferred from homology"/>